<feature type="compositionally biased region" description="Acidic residues" evidence="1">
    <location>
        <begin position="17"/>
        <end position="28"/>
    </location>
</feature>
<keyword evidence="2" id="KW-0472">Membrane</keyword>
<evidence type="ECO:0000256" key="1">
    <source>
        <dbReference type="SAM" id="MobiDB-lite"/>
    </source>
</evidence>
<evidence type="ECO:0000313" key="3">
    <source>
        <dbReference type="EMBL" id="MDV2475916.1"/>
    </source>
</evidence>
<reference evidence="3 4" key="1">
    <citation type="submission" date="2019-10" db="EMBL/GenBank/DDBJ databases">
        <title>Draft Genome Assembly of Rhodococcus zopfii DSM44189.</title>
        <authorList>
            <person name="Sutton J.M."/>
            <person name="Akob D.M."/>
            <person name="Bushman T.J."/>
        </authorList>
    </citation>
    <scope>NUCLEOTIDE SEQUENCE [LARGE SCALE GENOMIC DNA]</scope>
    <source>
        <strain evidence="3 4">DSM 44189</strain>
    </source>
</reference>
<evidence type="ECO:0000313" key="4">
    <source>
        <dbReference type="Proteomes" id="UP001275440"/>
    </source>
</evidence>
<protein>
    <submittedName>
        <fullName evidence="3">DUF3515 domain-containing protein</fullName>
    </submittedName>
</protein>
<dbReference type="RefSeq" id="WP_072810997.1">
    <property type="nucleotide sequence ID" value="NZ_JAHWLX010000055.1"/>
</dbReference>
<keyword evidence="2" id="KW-0812">Transmembrane</keyword>
<evidence type="ECO:0000256" key="2">
    <source>
        <dbReference type="SAM" id="Phobius"/>
    </source>
</evidence>
<organism evidence="3 4">
    <name type="scientific">Rhodococcus zopfii</name>
    <dbReference type="NCBI Taxonomy" id="43772"/>
    <lineage>
        <taxon>Bacteria</taxon>
        <taxon>Bacillati</taxon>
        <taxon>Actinomycetota</taxon>
        <taxon>Actinomycetes</taxon>
        <taxon>Mycobacteriales</taxon>
        <taxon>Nocardiaceae</taxon>
        <taxon>Rhodococcus</taxon>
    </lineage>
</organism>
<name>A0ABU3WPK0_9NOCA</name>
<dbReference type="EMBL" id="WBMO01000001">
    <property type="protein sequence ID" value="MDV2475916.1"/>
    <property type="molecule type" value="Genomic_DNA"/>
</dbReference>
<gene>
    <name evidence="3" type="ORF">F8M49_12145</name>
</gene>
<sequence length="208" mass="21453">MIESDSSPEPDGTADIPDTDATDTEQAPDEERRHPALLATAIALPVALLIGIVVAAVLIDRKPVLGPLALGPVPAPNAESAECADLLTALPEKLGDYTRAELVEPVPAGTAAWQIDEAEPVVLRCGLDRPGEFDAAAALQVVDGVQWFEVSGAAEGIAASTWFAVDRPVYVALTVPNGSGPSPLQEVSAALTEALPQQQIDPAPVSGN</sequence>
<accession>A0ABU3WPK0</accession>
<dbReference type="InterPro" id="IPR021903">
    <property type="entry name" value="DUF3515"/>
</dbReference>
<feature type="transmembrane region" description="Helical" evidence="2">
    <location>
        <begin position="36"/>
        <end position="59"/>
    </location>
</feature>
<feature type="region of interest" description="Disordered" evidence="1">
    <location>
        <begin position="1"/>
        <end position="31"/>
    </location>
</feature>
<proteinExistence type="predicted"/>
<keyword evidence="2" id="KW-1133">Transmembrane helix</keyword>
<comment type="caution">
    <text evidence="3">The sequence shown here is derived from an EMBL/GenBank/DDBJ whole genome shotgun (WGS) entry which is preliminary data.</text>
</comment>
<dbReference type="Proteomes" id="UP001275440">
    <property type="component" value="Unassembled WGS sequence"/>
</dbReference>
<keyword evidence="4" id="KW-1185">Reference proteome</keyword>
<dbReference type="Pfam" id="PF12028">
    <property type="entry name" value="DUF3515"/>
    <property type="match status" value="1"/>
</dbReference>